<dbReference type="Gene3D" id="3.30.930.10">
    <property type="entry name" value="Bira Bifunctional Protein, Domain 2"/>
    <property type="match status" value="1"/>
</dbReference>
<feature type="binding site" evidence="15">
    <location>
        <position position="454"/>
    </location>
    <ligand>
        <name>Mg(2+)</name>
        <dbReference type="ChEBI" id="CHEBI:18420"/>
        <note>shared with alpha subunit</note>
    </ligand>
</feature>
<dbReference type="Pfam" id="PF03147">
    <property type="entry name" value="FDX-ACB"/>
    <property type="match status" value="1"/>
</dbReference>
<dbReference type="InterPro" id="IPR005121">
    <property type="entry name" value="Fdx_antiC-bd"/>
</dbReference>
<dbReference type="SMART" id="SM00874">
    <property type="entry name" value="B5"/>
    <property type="match status" value="1"/>
</dbReference>
<sequence length="795" mass="87089">MKFSELWLREWVNPAISSEALSEQITMAGLEVDGVEPVAGAFTGVVVGEVVECGQHPNADKLRVTKVNVGGERLLDIVCGAPNCRAGLKVAVATVGAVLPGDFKIKAAKLRGEPSEGMLCSFSELGVSDDHDGIIELPADAPVGTNIREYLKLDDNAIEISVTPNRADCLGIIGVARDVGVLNQLALNVPDMTPVAATIDDTLPIRVCAPQACPRYLGRVVKGINVKAPSPLWLREKLRRCGIRSIDAVVDITNYVLMELGQPMHAFDLNRISGGINVRMANEGETITLLDGNEAKLQADTLVIADDKQALAMGGIFGGEHSGVNQETQDVLLECAFFSPLAITGRARRHGLHTDASHRYERGVDPAMQYQAMERATRLLLDICGGQAGPVIDVTHEGELPQRATITLRREKLDRLIGHVVPSEQVSDILRRLGCEVTEQGDDWQAVAPSWRFDMEIEEDLVEEVARVYGYNNIPDVPVRADLVMTQHREADLTLKRVKTLLVDHGFQEAITYSFVDPKVQALLHPNEEALILPSPISVEMSAMRLSLWTGLLSAVVYNQNRQQTRLRLFESGLRFVPDSSADLGIRQDVMLAGVIAGHTHDEHWDLARKPVDFYDLKGDLESVLELTGKLSEIQFKAEANPALHPGQSAAIYLHGERIGFIGVVHPELERKLDLNGRTVVFELEWDKVASRVVPQAREISRFPANRRDIAVLVAENVPAEDILAECKKVGANQIVGVNLFDVYRGKGVAEGYKSLAISLVLQDTARTLEEEEIAATVAKCVEALKQRFQASLRD</sequence>
<keyword evidence="12 15" id="KW-0648">Protein biosynthesis</keyword>
<evidence type="ECO:0000256" key="12">
    <source>
        <dbReference type="ARBA" id="ARBA00022917"/>
    </source>
</evidence>
<dbReference type="SUPFAM" id="SSF55681">
    <property type="entry name" value="Class II aaRS and biotin synthetases"/>
    <property type="match status" value="1"/>
</dbReference>
<evidence type="ECO:0000256" key="9">
    <source>
        <dbReference type="ARBA" id="ARBA00022840"/>
    </source>
</evidence>
<feature type="domain" description="B5" evidence="19">
    <location>
        <begin position="401"/>
        <end position="476"/>
    </location>
</feature>
<evidence type="ECO:0000256" key="15">
    <source>
        <dbReference type="HAMAP-Rule" id="MF_00283"/>
    </source>
</evidence>
<evidence type="ECO:0000256" key="4">
    <source>
        <dbReference type="ARBA" id="ARBA00022490"/>
    </source>
</evidence>
<dbReference type="InterPro" id="IPR045864">
    <property type="entry name" value="aa-tRNA-synth_II/BPL/LPL"/>
</dbReference>
<dbReference type="Gene3D" id="3.30.70.380">
    <property type="entry name" value="Ferrodoxin-fold anticodon-binding domain"/>
    <property type="match status" value="1"/>
</dbReference>
<dbReference type="InterPro" id="IPR033714">
    <property type="entry name" value="tRNA_bind_bactPheRS"/>
</dbReference>
<dbReference type="SUPFAM" id="SSF54991">
    <property type="entry name" value="Anticodon-binding domain of PheRS"/>
    <property type="match status" value="1"/>
</dbReference>
<comment type="cofactor">
    <cofactor evidence="15">
        <name>Mg(2+)</name>
        <dbReference type="ChEBI" id="CHEBI:18420"/>
    </cofactor>
    <text evidence="15">Binds 2 magnesium ions per tetramer.</text>
</comment>
<accession>A0ABX6GTW1</accession>
<name>A0ABX6GTW1_9GAMM</name>
<evidence type="ECO:0000256" key="10">
    <source>
        <dbReference type="ARBA" id="ARBA00022842"/>
    </source>
</evidence>
<dbReference type="Pfam" id="PF01588">
    <property type="entry name" value="tRNA_bind"/>
    <property type="match status" value="1"/>
</dbReference>
<dbReference type="Gene3D" id="2.40.50.140">
    <property type="entry name" value="Nucleic acid-binding proteins"/>
    <property type="match status" value="1"/>
</dbReference>
<keyword evidence="4 15" id="KW-0963">Cytoplasm</keyword>
<dbReference type="InterPro" id="IPR009061">
    <property type="entry name" value="DNA-bd_dom_put_sf"/>
</dbReference>
<dbReference type="SUPFAM" id="SSF56037">
    <property type="entry name" value="PheT/TilS domain"/>
    <property type="match status" value="1"/>
</dbReference>
<dbReference type="PROSITE" id="PS51447">
    <property type="entry name" value="FDX_ACB"/>
    <property type="match status" value="1"/>
</dbReference>
<dbReference type="SMART" id="SM00873">
    <property type="entry name" value="B3_4"/>
    <property type="match status" value="1"/>
</dbReference>
<dbReference type="Gene3D" id="3.30.56.10">
    <property type="match status" value="2"/>
</dbReference>
<comment type="subcellular location">
    <subcellularLocation>
        <location evidence="1 15">Cytoplasm</location>
    </subcellularLocation>
</comment>
<proteinExistence type="inferred from homology"/>
<dbReference type="InterPro" id="IPR002547">
    <property type="entry name" value="tRNA-bd_dom"/>
</dbReference>
<dbReference type="InterPro" id="IPR020825">
    <property type="entry name" value="Phe-tRNA_synthase-like_B3/B4"/>
</dbReference>
<evidence type="ECO:0000256" key="2">
    <source>
        <dbReference type="ARBA" id="ARBA00008653"/>
    </source>
</evidence>
<dbReference type="SUPFAM" id="SSF50249">
    <property type="entry name" value="Nucleic acid-binding proteins"/>
    <property type="match status" value="1"/>
</dbReference>
<keyword evidence="9 15" id="KW-0067">ATP-binding</keyword>
<dbReference type="InterPro" id="IPR045060">
    <property type="entry name" value="Phe-tRNA-ligase_IIc_bsu"/>
</dbReference>
<evidence type="ECO:0000256" key="8">
    <source>
        <dbReference type="ARBA" id="ARBA00022741"/>
    </source>
</evidence>
<gene>
    <name evidence="15 20" type="primary">pheT</name>
    <name evidence="20" type="ORF">FO014_23620</name>
</gene>
<dbReference type="RefSeq" id="WP_160031267.1">
    <property type="nucleotide sequence ID" value="NZ_CP041764.1"/>
</dbReference>
<dbReference type="InterPro" id="IPR004532">
    <property type="entry name" value="Phe-tRNA-ligase_IIc_bsu_bact"/>
</dbReference>
<dbReference type="CDD" id="cd02796">
    <property type="entry name" value="tRNA_bind_bactPheRS"/>
    <property type="match status" value="1"/>
</dbReference>
<feature type="domain" description="TRNA-binding" evidence="17">
    <location>
        <begin position="39"/>
        <end position="148"/>
    </location>
</feature>
<dbReference type="PROSITE" id="PS51483">
    <property type="entry name" value="B5"/>
    <property type="match status" value="1"/>
</dbReference>
<evidence type="ECO:0000259" key="17">
    <source>
        <dbReference type="PROSITE" id="PS50886"/>
    </source>
</evidence>
<evidence type="ECO:0000256" key="14">
    <source>
        <dbReference type="ARBA" id="ARBA00049255"/>
    </source>
</evidence>
<comment type="subunit">
    <text evidence="3 15">Tetramer of two alpha and two beta subunits.</text>
</comment>
<dbReference type="EC" id="6.1.1.20" evidence="15"/>
<dbReference type="NCBIfam" id="NF045760">
    <property type="entry name" value="YtpR"/>
    <property type="match status" value="1"/>
</dbReference>
<dbReference type="Pfam" id="PF17759">
    <property type="entry name" value="tRNA_synthFbeta"/>
    <property type="match status" value="1"/>
</dbReference>
<dbReference type="PANTHER" id="PTHR10947">
    <property type="entry name" value="PHENYLALANYL-TRNA SYNTHETASE BETA CHAIN AND LEUCINE-RICH REPEAT-CONTAINING PROTEIN 47"/>
    <property type="match status" value="1"/>
</dbReference>
<dbReference type="InterPro" id="IPR012340">
    <property type="entry name" value="NA-bd_OB-fold"/>
</dbReference>
<feature type="binding site" evidence="15">
    <location>
        <position position="460"/>
    </location>
    <ligand>
        <name>Mg(2+)</name>
        <dbReference type="ChEBI" id="CHEBI:18420"/>
        <note>shared with alpha subunit</note>
    </ligand>
</feature>
<dbReference type="SMART" id="SM00896">
    <property type="entry name" value="FDX-ACB"/>
    <property type="match status" value="1"/>
</dbReference>
<dbReference type="InterPro" id="IPR036690">
    <property type="entry name" value="Fdx_antiC-bd_sf"/>
</dbReference>
<evidence type="ECO:0000256" key="6">
    <source>
        <dbReference type="ARBA" id="ARBA00022598"/>
    </source>
</evidence>
<keyword evidence="6 15" id="KW-0436">Ligase</keyword>
<dbReference type="PROSITE" id="PS50886">
    <property type="entry name" value="TRBD"/>
    <property type="match status" value="1"/>
</dbReference>
<keyword evidence="21" id="KW-1185">Reference proteome</keyword>
<keyword evidence="8 15" id="KW-0547">Nucleotide-binding</keyword>
<dbReference type="InterPro" id="IPR005147">
    <property type="entry name" value="tRNA_synthase_B5-dom"/>
</dbReference>
<dbReference type="SUPFAM" id="SSF46955">
    <property type="entry name" value="Putative DNA-binding domain"/>
    <property type="match status" value="1"/>
</dbReference>
<keyword evidence="11 16" id="KW-0694">RNA-binding</keyword>
<evidence type="ECO:0000256" key="3">
    <source>
        <dbReference type="ARBA" id="ARBA00011209"/>
    </source>
</evidence>
<evidence type="ECO:0000256" key="7">
    <source>
        <dbReference type="ARBA" id="ARBA00022723"/>
    </source>
</evidence>
<evidence type="ECO:0000256" key="13">
    <source>
        <dbReference type="ARBA" id="ARBA00023146"/>
    </source>
</evidence>
<dbReference type="Gene3D" id="3.50.40.10">
    <property type="entry name" value="Phenylalanyl-trna Synthetase, Chain B, domain 3"/>
    <property type="match status" value="1"/>
</dbReference>
<dbReference type="HAMAP" id="MF_00283">
    <property type="entry name" value="Phe_tRNA_synth_beta1"/>
    <property type="match status" value="1"/>
</dbReference>
<evidence type="ECO:0000256" key="1">
    <source>
        <dbReference type="ARBA" id="ARBA00004496"/>
    </source>
</evidence>
<dbReference type="PANTHER" id="PTHR10947:SF0">
    <property type="entry name" value="PHENYLALANINE--TRNA LIGASE BETA SUBUNIT"/>
    <property type="match status" value="1"/>
</dbReference>
<feature type="domain" description="FDX-ACB" evidence="18">
    <location>
        <begin position="701"/>
        <end position="794"/>
    </location>
</feature>
<comment type="similarity">
    <text evidence="2 15">Belongs to the phenylalanyl-tRNA synthetase beta subunit family. Type 1 subfamily.</text>
</comment>
<evidence type="ECO:0000313" key="20">
    <source>
        <dbReference type="EMBL" id="QHA89731.1"/>
    </source>
</evidence>
<dbReference type="GO" id="GO:0004826">
    <property type="term" value="F:phenylalanine-tRNA ligase activity"/>
    <property type="evidence" value="ECO:0007669"/>
    <property type="project" value="UniProtKB-EC"/>
</dbReference>
<evidence type="ECO:0000259" key="18">
    <source>
        <dbReference type="PROSITE" id="PS51447"/>
    </source>
</evidence>
<evidence type="ECO:0000313" key="21">
    <source>
        <dbReference type="Proteomes" id="UP000430368"/>
    </source>
</evidence>
<feature type="binding site" evidence="15">
    <location>
        <position position="463"/>
    </location>
    <ligand>
        <name>Mg(2+)</name>
        <dbReference type="ChEBI" id="CHEBI:18420"/>
        <note>shared with alpha subunit</note>
    </ligand>
</feature>
<keyword evidence="7 15" id="KW-0479">Metal-binding</keyword>
<organism evidence="20 21">
    <name type="scientific">Serratia rhizosphaerae</name>
    <dbReference type="NCBI Taxonomy" id="2597702"/>
    <lineage>
        <taxon>Bacteria</taxon>
        <taxon>Pseudomonadati</taxon>
        <taxon>Pseudomonadota</taxon>
        <taxon>Gammaproteobacteria</taxon>
        <taxon>Enterobacterales</taxon>
        <taxon>Yersiniaceae</taxon>
        <taxon>Serratia</taxon>
    </lineage>
</organism>
<comment type="catalytic activity">
    <reaction evidence="14 15">
        <text>tRNA(Phe) + L-phenylalanine + ATP = L-phenylalanyl-tRNA(Phe) + AMP + diphosphate + H(+)</text>
        <dbReference type="Rhea" id="RHEA:19413"/>
        <dbReference type="Rhea" id="RHEA-COMP:9668"/>
        <dbReference type="Rhea" id="RHEA-COMP:9699"/>
        <dbReference type="ChEBI" id="CHEBI:15378"/>
        <dbReference type="ChEBI" id="CHEBI:30616"/>
        <dbReference type="ChEBI" id="CHEBI:33019"/>
        <dbReference type="ChEBI" id="CHEBI:58095"/>
        <dbReference type="ChEBI" id="CHEBI:78442"/>
        <dbReference type="ChEBI" id="CHEBI:78531"/>
        <dbReference type="ChEBI" id="CHEBI:456215"/>
        <dbReference type="EC" id="6.1.1.20"/>
    </reaction>
</comment>
<dbReference type="Pfam" id="PF03483">
    <property type="entry name" value="B3_4"/>
    <property type="match status" value="1"/>
</dbReference>
<dbReference type="EMBL" id="CP041764">
    <property type="protein sequence ID" value="QHA89731.1"/>
    <property type="molecule type" value="Genomic_DNA"/>
</dbReference>
<dbReference type="InterPro" id="IPR041616">
    <property type="entry name" value="PheRS_beta_core"/>
</dbReference>
<keyword evidence="5 16" id="KW-0820">tRNA-binding</keyword>
<dbReference type="Pfam" id="PF03484">
    <property type="entry name" value="B5"/>
    <property type="match status" value="1"/>
</dbReference>
<evidence type="ECO:0000259" key="19">
    <source>
        <dbReference type="PROSITE" id="PS51483"/>
    </source>
</evidence>
<dbReference type="NCBIfam" id="TIGR00472">
    <property type="entry name" value="pheT_bact"/>
    <property type="match status" value="1"/>
</dbReference>
<dbReference type="CDD" id="cd00769">
    <property type="entry name" value="PheRS_beta_core"/>
    <property type="match status" value="1"/>
</dbReference>
<keyword evidence="10 15" id="KW-0460">Magnesium</keyword>
<evidence type="ECO:0000256" key="11">
    <source>
        <dbReference type="ARBA" id="ARBA00022884"/>
    </source>
</evidence>
<evidence type="ECO:0000256" key="16">
    <source>
        <dbReference type="PROSITE-ProRule" id="PRU00209"/>
    </source>
</evidence>
<reference evidence="20 21" key="1">
    <citation type="submission" date="2019-07" db="EMBL/GenBank/DDBJ databases">
        <title>Serratia dokdonensis sp. nov., an elicitor of systemic resistance in Nicotiana Tabacum.</title>
        <authorList>
            <person name="Son J.-S."/>
            <person name="Hwang Y.-J."/>
            <person name="Lee S.-Y."/>
            <person name="Ghim S.-Y."/>
        </authorList>
    </citation>
    <scope>NUCLEOTIDE SEQUENCE [LARGE SCALE GENOMIC DNA]</scope>
    <source>
        <strain evidence="20 21">KUDC3025</strain>
    </source>
</reference>
<dbReference type="InterPro" id="IPR005146">
    <property type="entry name" value="B3/B4_tRNA-bd"/>
</dbReference>
<keyword evidence="13 15" id="KW-0030">Aminoacyl-tRNA synthetase</keyword>
<feature type="binding site" evidence="15">
    <location>
        <position position="464"/>
    </location>
    <ligand>
        <name>Mg(2+)</name>
        <dbReference type="ChEBI" id="CHEBI:18420"/>
        <note>shared with alpha subunit</note>
    </ligand>
</feature>
<protein>
    <recommendedName>
        <fullName evidence="15">Phenylalanine--tRNA ligase beta subunit</fullName>
        <ecNumber evidence="15">6.1.1.20</ecNumber>
    </recommendedName>
    <alternativeName>
        <fullName evidence="15">Phenylalanyl-tRNA synthetase beta subunit</fullName>
        <shortName evidence="15">PheRS</shortName>
    </alternativeName>
</protein>
<evidence type="ECO:0000256" key="5">
    <source>
        <dbReference type="ARBA" id="ARBA00022555"/>
    </source>
</evidence>
<dbReference type="Proteomes" id="UP000430368">
    <property type="component" value="Chromosome"/>
</dbReference>